<dbReference type="PANTHER" id="PTHR30595:SF6">
    <property type="entry name" value="SCHLAFEN ALBA-2 DOMAIN-CONTAINING PROTEIN"/>
    <property type="match status" value="1"/>
</dbReference>
<evidence type="ECO:0000313" key="3">
    <source>
        <dbReference type="Proteomes" id="UP000753256"/>
    </source>
</evidence>
<dbReference type="InterPro" id="IPR036388">
    <property type="entry name" value="WH-like_DNA-bd_sf"/>
</dbReference>
<organism evidence="2 3">
    <name type="scientific">Enorma phocaeensis</name>
    <dbReference type="NCBI Taxonomy" id="1871019"/>
    <lineage>
        <taxon>Bacteria</taxon>
        <taxon>Bacillati</taxon>
        <taxon>Actinomycetota</taxon>
        <taxon>Coriobacteriia</taxon>
        <taxon>Coriobacteriales</taxon>
        <taxon>Coriobacteriaceae</taxon>
        <taxon>Enorma</taxon>
    </lineage>
</organism>
<dbReference type="Gene3D" id="1.10.10.10">
    <property type="entry name" value="Winged helix-like DNA-binding domain superfamily/Winged helix DNA-binding domain"/>
    <property type="match status" value="1"/>
</dbReference>
<dbReference type="PANTHER" id="PTHR30595">
    <property type="entry name" value="GLPR-RELATED TRANSCRIPTIONAL REPRESSOR"/>
    <property type="match status" value="1"/>
</dbReference>
<protein>
    <submittedName>
        <fullName evidence="2">DNA binding domain-containing protein</fullName>
    </submittedName>
</protein>
<dbReference type="SUPFAM" id="SSF46785">
    <property type="entry name" value="Winged helix' DNA-binding domain"/>
    <property type="match status" value="1"/>
</dbReference>
<reference evidence="2" key="1">
    <citation type="journal article" date="2021" name="PeerJ">
        <title>Extensive microbial diversity within the chicken gut microbiome revealed by metagenomics and culture.</title>
        <authorList>
            <person name="Gilroy R."/>
            <person name="Ravi A."/>
            <person name="Getino M."/>
            <person name="Pursley I."/>
            <person name="Horton D.L."/>
            <person name="Alikhan N.F."/>
            <person name="Baker D."/>
            <person name="Gharbi K."/>
            <person name="Hall N."/>
            <person name="Watson M."/>
            <person name="Adriaenssens E.M."/>
            <person name="Foster-Nyarko E."/>
            <person name="Jarju S."/>
            <person name="Secka A."/>
            <person name="Antonio M."/>
            <person name="Oren A."/>
            <person name="Chaudhuri R.R."/>
            <person name="La Ragione R."/>
            <person name="Hildebrand F."/>
            <person name="Pallen M.J."/>
        </authorList>
    </citation>
    <scope>NUCLEOTIDE SEQUENCE</scope>
    <source>
        <strain evidence="2">ChiHjej13B12-9602</strain>
    </source>
</reference>
<dbReference type="Proteomes" id="UP000753256">
    <property type="component" value="Unassembled WGS sequence"/>
</dbReference>
<dbReference type="InterPro" id="IPR036390">
    <property type="entry name" value="WH_DNA-bd_sf"/>
</dbReference>
<dbReference type="RefSeq" id="WP_273188324.1">
    <property type="nucleotide sequence ID" value="NZ_DYUZ01000002.1"/>
</dbReference>
<feature type="domain" description="Schlafen AlbA-2" evidence="1">
    <location>
        <begin position="3"/>
        <end position="109"/>
    </location>
</feature>
<dbReference type="Gene3D" id="3.30.950.30">
    <property type="entry name" value="Schlafen, AAA domain"/>
    <property type="match status" value="1"/>
</dbReference>
<dbReference type="Pfam" id="PF13749">
    <property type="entry name" value="HATPase_c_4"/>
    <property type="match status" value="1"/>
</dbReference>
<name>A0A921ISV9_9ACTN</name>
<dbReference type="InterPro" id="IPR038475">
    <property type="entry name" value="RecG_C_sf"/>
</dbReference>
<dbReference type="Gene3D" id="3.30.565.60">
    <property type="match status" value="1"/>
</dbReference>
<accession>A0A921ISV9</accession>
<evidence type="ECO:0000313" key="2">
    <source>
        <dbReference type="EMBL" id="HJG36251.1"/>
    </source>
</evidence>
<dbReference type="EMBL" id="DYUZ01000002">
    <property type="protein sequence ID" value="HJG36251.1"/>
    <property type="molecule type" value="Genomic_DNA"/>
</dbReference>
<gene>
    <name evidence="2" type="ORF">K8V70_00065</name>
</gene>
<reference evidence="2" key="2">
    <citation type="submission" date="2021-09" db="EMBL/GenBank/DDBJ databases">
        <authorList>
            <person name="Gilroy R."/>
        </authorList>
    </citation>
    <scope>NUCLEOTIDE SEQUENCE</scope>
    <source>
        <strain evidence="2">ChiHjej13B12-9602</strain>
    </source>
</reference>
<dbReference type="AlphaFoldDB" id="A0A921ISV9"/>
<evidence type="ECO:0000259" key="1">
    <source>
        <dbReference type="Pfam" id="PF04326"/>
    </source>
</evidence>
<proteinExistence type="predicted"/>
<dbReference type="Pfam" id="PF04326">
    <property type="entry name" value="SLFN_AlbA_2"/>
    <property type="match status" value="1"/>
</dbReference>
<comment type="caution">
    <text evidence="2">The sequence shown here is derived from an EMBL/GenBank/DDBJ whole genome shotgun (WGS) entry which is preliminary data.</text>
</comment>
<dbReference type="InterPro" id="IPR007421">
    <property type="entry name" value="Schlafen_AlbA_2_dom"/>
</dbReference>
<dbReference type="InterPro" id="IPR038461">
    <property type="entry name" value="Schlafen_AlbA_2_dom_sf"/>
</dbReference>
<sequence length="419" mass="46319">MEETKTLEFKREPARTFLKTVSAFANYGTGEILFGVEDDGSVTGVEDVAHMRLAIENALNDSMSPVPRFSIERRMISGLPVVALTVFESEDKPYLYRGKAYRRNDTADVEVDRIELNRLVLEGRHLTFDEVSSKEQVLSFEILGAELRERVGVETMSTDILKTLGLYTAGGGYSNAAAMLADKNALPGIDVVRFGSNISEIRDRERFIGISALSQLHGALAMYRKYYQYEVIEGALRTTRQMVPEEAFREAVANALIHRRWDIPANVQISMKAGSIAVSSPGGLPSGITFEEYLSGHVSVLRNPTIANVFYRLDYVEIFGTGVARIMAAYDEMPAKPHFSTSDNLLTVELPVIEQGTALTLEEGRALSAFAQGRVLSRKEFEDMLGVSRAKAGRLLNALVARGLVRRSGSGRATRYATR</sequence>